<dbReference type="InterPro" id="IPR004119">
    <property type="entry name" value="EcKL"/>
</dbReference>
<dbReference type="EMBL" id="JAZDUA010000078">
    <property type="protein sequence ID" value="KAK7869207.1"/>
    <property type="molecule type" value="Genomic_DNA"/>
</dbReference>
<dbReference type="PANTHER" id="PTHR11012:SF56">
    <property type="entry name" value="CHK KINASE-LIKE DOMAIN-CONTAINING PROTEIN-RELATED"/>
    <property type="match status" value="1"/>
</dbReference>
<keyword evidence="3" id="KW-1185">Reference proteome</keyword>
<organism evidence="2 3">
    <name type="scientific">Gryllus longicercus</name>
    <dbReference type="NCBI Taxonomy" id="2509291"/>
    <lineage>
        <taxon>Eukaryota</taxon>
        <taxon>Metazoa</taxon>
        <taxon>Ecdysozoa</taxon>
        <taxon>Arthropoda</taxon>
        <taxon>Hexapoda</taxon>
        <taxon>Insecta</taxon>
        <taxon>Pterygota</taxon>
        <taxon>Neoptera</taxon>
        <taxon>Polyneoptera</taxon>
        <taxon>Orthoptera</taxon>
        <taxon>Ensifera</taxon>
        <taxon>Gryllidea</taxon>
        <taxon>Grylloidea</taxon>
        <taxon>Gryllidae</taxon>
        <taxon>Gryllinae</taxon>
        <taxon>Gryllus</taxon>
    </lineage>
</organism>
<dbReference type="InterPro" id="IPR011009">
    <property type="entry name" value="Kinase-like_dom_sf"/>
</dbReference>
<reference evidence="2 3" key="1">
    <citation type="submission" date="2024-03" db="EMBL/GenBank/DDBJ databases">
        <title>The genome assembly and annotation of the cricket Gryllus longicercus Weissman &amp; Gray.</title>
        <authorList>
            <person name="Szrajer S."/>
            <person name="Gray D."/>
            <person name="Ylla G."/>
        </authorList>
    </citation>
    <scope>NUCLEOTIDE SEQUENCE [LARGE SCALE GENOMIC DNA]</scope>
    <source>
        <strain evidence="2">DAG 2021-001</strain>
        <tissue evidence="2">Whole body minus gut</tissue>
    </source>
</reference>
<protein>
    <recommendedName>
        <fullName evidence="1">CHK kinase-like domain-containing protein</fullName>
    </recommendedName>
</protein>
<evidence type="ECO:0000313" key="3">
    <source>
        <dbReference type="Proteomes" id="UP001378592"/>
    </source>
</evidence>
<proteinExistence type="predicted"/>
<name>A0AAN9VZD4_9ORTH</name>
<dbReference type="AlphaFoldDB" id="A0AAN9VZD4"/>
<dbReference type="SUPFAM" id="SSF56112">
    <property type="entry name" value="Protein kinase-like (PK-like)"/>
    <property type="match status" value="1"/>
</dbReference>
<feature type="domain" description="CHK kinase-like" evidence="1">
    <location>
        <begin position="139"/>
        <end position="328"/>
    </location>
</feature>
<dbReference type="InterPro" id="IPR015897">
    <property type="entry name" value="CHK_kinase-like"/>
</dbReference>
<dbReference type="SMART" id="SM00587">
    <property type="entry name" value="CHK"/>
    <property type="match status" value="1"/>
</dbReference>
<evidence type="ECO:0000259" key="1">
    <source>
        <dbReference type="SMART" id="SM00587"/>
    </source>
</evidence>
<dbReference type="PANTHER" id="PTHR11012">
    <property type="entry name" value="PROTEIN KINASE-LIKE DOMAIN-CONTAINING"/>
    <property type="match status" value="1"/>
</dbReference>
<sequence length="407" mass="45404">MVETKQAQEPQGDSRPPPSWLNKELIQQALRNAGDSNSQVETIDVSVPVAAGDNYGSSIYRAKATLTDGQERSFIIKGPAAGAALSSATTEGRTFEREVTMLAQVIPQMEALLEEAAPGRFPPLAPRCYHHGTSPVEFLVMEDLAPSGFKLADRKRGLGLRHSLLALRSLARFHAASHALLRRQPELVEKLDNTWRAIDKSMRVFVKGQIQGAVEATRSWPGFEECADRLEKFKDVAMDMFAQLNDPKDGAFNVITHGDYWMNNMMFCYEDGEVKGHRALDLQIAHVASPAIDLVYFLTSSLNDHIHEHHQDLLLREYHCELKETMELLGLQAPSLEALLSAVDVHGPFSLFLAMARPILKAEHGLDVNAIFSGDHSCLVPVYELPEVKTWMQRILRDYVRTGWLPA</sequence>
<dbReference type="Proteomes" id="UP001378592">
    <property type="component" value="Unassembled WGS sequence"/>
</dbReference>
<gene>
    <name evidence="2" type="ORF">R5R35_001149</name>
</gene>
<dbReference type="Pfam" id="PF02958">
    <property type="entry name" value="EcKL"/>
    <property type="match status" value="1"/>
</dbReference>
<comment type="caution">
    <text evidence="2">The sequence shown here is derived from an EMBL/GenBank/DDBJ whole genome shotgun (WGS) entry which is preliminary data.</text>
</comment>
<dbReference type="Gene3D" id="3.90.1200.10">
    <property type="match status" value="1"/>
</dbReference>
<accession>A0AAN9VZD4</accession>
<evidence type="ECO:0000313" key="2">
    <source>
        <dbReference type="EMBL" id="KAK7869207.1"/>
    </source>
</evidence>